<evidence type="ECO:0000313" key="1">
    <source>
        <dbReference type="EMBL" id="MDI6104000.1"/>
    </source>
</evidence>
<keyword evidence="2" id="KW-1185">Reference proteome</keyword>
<name>A0ABT6WWK9_9ACTN</name>
<dbReference type="RefSeq" id="WP_282765254.1">
    <property type="nucleotide sequence ID" value="NZ_JASCTH010000029.1"/>
</dbReference>
<dbReference type="Proteomes" id="UP001241758">
    <property type="component" value="Unassembled WGS sequence"/>
</dbReference>
<proteinExistence type="predicted"/>
<dbReference type="EMBL" id="JASCTH010000029">
    <property type="protein sequence ID" value="MDI6104000.1"/>
    <property type="molecule type" value="Genomic_DNA"/>
</dbReference>
<gene>
    <name evidence="1" type="ORF">QLQ12_35960</name>
</gene>
<sequence length="47" mass="5185">MGAEVRVRGFGLFNDSRYASSSTWESALTLATVVATMAADWWVVARF</sequence>
<organism evidence="1 2">
    <name type="scientific">Actinoplanes sandaracinus</name>
    <dbReference type="NCBI Taxonomy" id="3045177"/>
    <lineage>
        <taxon>Bacteria</taxon>
        <taxon>Bacillati</taxon>
        <taxon>Actinomycetota</taxon>
        <taxon>Actinomycetes</taxon>
        <taxon>Micromonosporales</taxon>
        <taxon>Micromonosporaceae</taxon>
        <taxon>Actinoplanes</taxon>
    </lineage>
</organism>
<evidence type="ECO:0000313" key="2">
    <source>
        <dbReference type="Proteomes" id="UP001241758"/>
    </source>
</evidence>
<reference evidence="1 2" key="1">
    <citation type="submission" date="2023-05" db="EMBL/GenBank/DDBJ databases">
        <title>Actinoplanes sp. NEAU-A12 genome sequencing.</title>
        <authorList>
            <person name="Wang Z.-S."/>
        </authorList>
    </citation>
    <scope>NUCLEOTIDE SEQUENCE [LARGE SCALE GENOMIC DNA]</scope>
    <source>
        <strain evidence="1 2">NEAU-A12</strain>
    </source>
</reference>
<comment type="caution">
    <text evidence="1">The sequence shown here is derived from an EMBL/GenBank/DDBJ whole genome shotgun (WGS) entry which is preliminary data.</text>
</comment>
<accession>A0ABT6WWK9</accession>
<protein>
    <submittedName>
        <fullName evidence="1">Uncharacterized protein</fullName>
    </submittedName>
</protein>